<comment type="caution">
    <text evidence="1">The sequence shown here is derived from an EMBL/GenBank/DDBJ whole genome shotgun (WGS) entry which is preliminary data.</text>
</comment>
<protein>
    <recommendedName>
        <fullName evidence="3">Aminoglycoside phosphotransferase domain-containing protein</fullName>
    </recommendedName>
</protein>
<dbReference type="OrthoDB" id="8300194at2759"/>
<evidence type="ECO:0000313" key="1">
    <source>
        <dbReference type="EMBL" id="KAF9073051.1"/>
    </source>
</evidence>
<dbReference type="Proteomes" id="UP000772434">
    <property type="component" value="Unassembled WGS sequence"/>
</dbReference>
<dbReference type="EMBL" id="JADNRY010000020">
    <property type="protein sequence ID" value="KAF9073051.1"/>
    <property type="molecule type" value="Genomic_DNA"/>
</dbReference>
<accession>A0A9P5UBG0</accession>
<dbReference type="CDD" id="cd05120">
    <property type="entry name" value="APH_ChoK_like"/>
    <property type="match status" value="1"/>
</dbReference>
<dbReference type="SUPFAM" id="SSF56112">
    <property type="entry name" value="Protein kinase-like (PK-like)"/>
    <property type="match status" value="1"/>
</dbReference>
<evidence type="ECO:0000313" key="2">
    <source>
        <dbReference type="Proteomes" id="UP000772434"/>
    </source>
</evidence>
<reference evidence="1" key="1">
    <citation type="submission" date="2020-11" db="EMBL/GenBank/DDBJ databases">
        <authorList>
            <consortium name="DOE Joint Genome Institute"/>
            <person name="Ahrendt S."/>
            <person name="Riley R."/>
            <person name="Andreopoulos W."/>
            <person name="Labutti K."/>
            <person name="Pangilinan J."/>
            <person name="Ruiz-Duenas F.J."/>
            <person name="Barrasa J.M."/>
            <person name="Sanchez-Garcia M."/>
            <person name="Camarero S."/>
            <person name="Miyauchi S."/>
            <person name="Serrano A."/>
            <person name="Linde D."/>
            <person name="Babiker R."/>
            <person name="Drula E."/>
            <person name="Ayuso-Fernandez I."/>
            <person name="Pacheco R."/>
            <person name="Padilla G."/>
            <person name="Ferreira P."/>
            <person name="Barriuso J."/>
            <person name="Kellner H."/>
            <person name="Castanera R."/>
            <person name="Alfaro M."/>
            <person name="Ramirez L."/>
            <person name="Pisabarro A.G."/>
            <person name="Kuo A."/>
            <person name="Tritt A."/>
            <person name="Lipzen A."/>
            <person name="He G."/>
            <person name="Yan M."/>
            <person name="Ng V."/>
            <person name="Cullen D."/>
            <person name="Martin F."/>
            <person name="Rosso M.-N."/>
            <person name="Henrissat B."/>
            <person name="Hibbett D."/>
            <person name="Martinez A.T."/>
            <person name="Grigoriev I.V."/>
        </authorList>
    </citation>
    <scope>NUCLEOTIDE SEQUENCE</scope>
    <source>
        <strain evidence="1">AH 40177</strain>
    </source>
</reference>
<dbReference type="InterPro" id="IPR051678">
    <property type="entry name" value="AGP_Transferase"/>
</dbReference>
<keyword evidence="2" id="KW-1185">Reference proteome</keyword>
<dbReference type="AlphaFoldDB" id="A0A9P5UBG0"/>
<dbReference type="InterPro" id="IPR011009">
    <property type="entry name" value="Kinase-like_dom_sf"/>
</dbReference>
<proteinExistence type="predicted"/>
<dbReference type="PANTHER" id="PTHR21310:SF15">
    <property type="entry name" value="AMINOGLYCOSIDE PHOSPHOTRANSFERASE DOMAIN-CONTAINING PROTEIN"/>
    <property type="match status" value="1"/>
</dbReference>
<organism evidence="1 2">
    <name type="scientific">Rhodocollybia butyracea</name>
    <dbReference type="NCBI Taxonomy" id="206335"/>
    <lineage>
        <taxon>Eukaryota</taxon>
        <taxon>Fungi</taxon>
        <taxon>Dikarya</taxon>
        <taxon>Basidiomycota</taxon>
        <taxon>Agaricomycotina</taxon>
        <taxon>Agaricomycetes</taxon>
        <taxon>Agaricomycetidae</taxon>
        <taxon>Agaricales</taxon>
        <taxon>Marasmiineae</taxon>
        <taxon>Omphalotaceae</taxon>
        <taxon>Rhodocollybia</taxon>
    </lineage>
</organism>
<dbReference type="PANTHER" id="PTHR21310">
    <property type="entry name" value="AMINOGLYCOSIDE PHOSPHOTRANSFERASE-RELATED-RELATED"/>
    <property type="match status" value="1"/>
</dbReference>
<evidence type="ECO:0008006" key="3">
    <source>
        <dbReference type="Google" id="ProtNLM"/>
    </source>
</evidence>
<sequence length="277" mass="31506">MAQILDRLLGLDDLTRKNTAVLKPSPSDAWSNAEIIERMKTAPELPDSMVNVGNPEALPWGDVYILCSDTVVKRCAEVSAPAPEATVLSFVHQHTSIPVPRVRRYVPNKWYGYLLMEKIPGKRLDTLWPSYSPLQKFLAAWTLRGYVRQLRQASAAYNRRHIPGPMSKKLEKSFWHFSTSKMTKKRSDYSQPSTPLDDSQPLVLTHGHIRLRNVIVGDDGKLWLTGWPWAAFYPPYFEYIATMSAADADEADHSWIKHIPIVTNGAYRKELEYIVGV</sequence>
<gene>
    <name evidence="1" type="ORF">BDP27DRAFT_1417513</name>
</gene>
<name>A0A9P5UBG0_9AGAR</name>